<dbReference type="RefSeq" id="WP_345680591.1">
    <property type="nucleotide sequence ID" value="NZ_BAABHS010000050.1"/>
</dbReference>
<name>A0ABP9IAU7_9ACTN</name>
<accession>A0ABP9IAU7</accession>
<gene>
    <name evidence="1" type="ORF">GCM10023205_77760</name>
</gene>
<comment type="caution">
    <text evidence="1">The sequence shown here is derived from an EMBL/GenBank/DDBJ whole genome shotgun (WGS) entry which is preliminary data.</text>
</comment>
<sequence>MDPRRLTHVELLHRPGERALAQRLFELLGCRPVDRGGHFFSVMVDPAVTDWRSNILYASEATPEQCRFEDALTTALDTPGPLGDSARAYLDHFRSRPQYSAHFGLRCATLGELEAIVARISEAAETDPELAGRIEVRRIFRPEDPDAATDTMVQAFLHTDVVATGLLCLGQHIELQWHVPQ</sequence>
<proteinExistence type="predicted"/>
<keyword evidence="2" id="KW-1185">Reference proteome</keyword>
<reference evidence="2" key="1">
    <citation type="journal article" date="2019" name="Int. J. Syst. Evol. Microbiol.">
        <title>The Global Catalogue of Microorganisms (GCM) 10K type strain sequencing project: providing services to taxonomists for standard genome sequencing and annotation.</title>
        <authorList>
            <consortium name="The Broad Institute Genomics Platform"/>
            <consortium name="The Broad Institute Genome Sequencing Center for Infectious Disease"/>
            <person name="Wu L."/>
            <person name="Ma J."/>
        </authorList>
    </citation>
    <scope>NUCLEOTIDE SEQUENCE [LARGE SCALE GENOMIC DNA]</scope>
    <source>
        <strain evidence="2">JCM 17986</strain>
    </source>
</reference>
<dbReference type="EMBL" id="BAABHS010000050">
    <property type="protein sequence ID" value="GAA4993557.1"/>
    <property type="molecule type" value="Genomic_DNA"/>
</dbReference>
<dbReference type="Proteomes" id="UP001500466">
    <property type="component" value="Unassembled WGS sequence"/>
</dbReference>
<protein>
    <submittedName>
        <fullName evidence="1">Uncharacterized protein</fullName>
    </submittedName>
</protein>
<evidence type="ECO:0000313" key="2">
    <source>
        <dbReference type="Proteomes" id="UP001500466"/>
    </source>
</evidence>
<organism evidence="1 2">
    <name type="scientific">Yinghuangia aomiensis</name>
    <dbReference type="NCBI Taxonomy" id="676205"/>
    <lineage>
        <taxon>Bacteria</taxon>
        <taxon>Bacillati</taxon>
        <taxon>Actinomycetota</taxon>
        <taxon>Actinomycetes</taxon>
        <taxon>Kitasatosporales</taxon>
        <taxon>Streptomycetaceae</taxon>
        <taxon>Yinghuangia</taxon>
    </lineage>
</organism>
<evidence type="ECO:0000313" key="1">
    <source>
        <dbReference type="EMBL" id="GAA4993557.1"/>
    </source>
</evidence>